<comment type="pathway">
    <text evidence="2 12">Energy metabolism; oxidative phosphorylation.</text>
</comment>
<evidence type="ECO:0000256" key="3">
    <source>
        <dbReference type="ARBA" id="ARBA00008862"/>
    </source>
</evidence>
<dbReference type="GO" id="GO:0006123">
    <property type="term" value="P:mitochondrial electron transport, cytochrome c to oxygen"/>
    <property type="evidence" value="ECO:0007669"/>
    <property type="project" value="InterPro"/>
</dbReference>
<protein>
    <recommendedName>
        <fullName evidence="4 12">Cytochrome c oxidase subunit 9, mitochondrial</fullName>
    </recommendedName>
    <alternativeName>
        <fullName evidence="11 12">Cytochrome c oxidase polypeptide VIIA</fullName>
    </alternativeName>
</protein>
<evidence type="ECO:0000256" key="12">
    <source>
        <dbReference type="PIRNR" id="PIRNR000283"/>
    </source>
</evidence>
<dbReference type="GO" id="GO:0016491">
    <property type="term" value="F:oxidoreductase activity"/>
    <property type="evidence" value="ECO:0007669"/>
    <property type="project" value="UniProtKB-KW"/>
</dbReference>
<evidence type="ECO:0000256" key="11">
    <source>
        <dbReference type="ARBA" id="ARBA00031091"/>
    </source>
</evidence>
<organism evidence="14 15">
    <name type="scientific">Diplogelasinospora grovesii</name>
    <dbReference type="NCBI Taxonomy" id="303347"/>
    <lineage>
        <taxon>Eukaryota</taxon>
        <taxon>Fungi</taxon>
        <taxon>Dikarya</taxon>
        <taxon>Ascomycota</taxon>
        <taxon>Pezizomycotina</taxon>
        <taxon>Sordariomycetes</taxon>
        <taxon>Sordariomycetidae</taxon>
        <taxon>Sordariales</taxon>
        <taxon>Diplogelasinosporaceae</taxon>
        <taxon>Diplogelasinospora</taxon>
    </lineage>
</organism>
<keyword evidence="7 13" id="KW-1133">Transmembrane helix</keyword>
<dbReference type="PANTHER" id="PTHR28264:SF1">
    <property type="entry name" value="CYTOCHROME C OXIDASE SUBUNIT 6C"/>
    <property type="match status" value="1"/>
</dbReference>
<dbReference type="GO" id="GO:0005743">
    <property type="term" value="C:mitochondrial inner membrane"/>
    <property type="evidence" value="ECO:0007669"/>
    <property type="project" value="UniProtKB-SubCell"/>
</dbReference>
<gene>
    <name evidence="14" type="ORF">QBC46DRAFT_339166</name>
</gene>
<keyword evidence="10 12" id="KW-0472">Membrane</keyword>
<evidence type="ECO:0000313" key="14">
    <source>
        <dbReference type="EMBL" id="KAK3942913.1"/>
    </source>
</evidence>
<evidence type="ECO:0000256" key="13">
    <source>
        <dbReference type="SAM" id="Phobius"/>
    </source>
</evidence>
<evidence type="ECO:0000256" key="5">
    <source>
        <dbReference type="ARBA" id="ARBA00022692"/>
    </source>
</evidence>
<reference evidence="15" key="1">
    <citation type="journal article" date="2023" name="Mol. Phylogenet. Evol.">
        <title>Genome-scale phylogeny and comparative genomics of the fungal order Sordariales.</title>
        <authorList>
            <person name="Hensen N."/>
            <person name="Bonometti L."/>
            <person name="Westerberg I."/>
            <person name="Brannstrom I.O."/>
            <person name="Guillou S."/>
            <person name="Cros-Aarteil S."/>
            <person name="Calhoun S."/>
            <person name="Haridas S."/>
            <person name="Kuo A."/>
            <person name="Mondo S."/>
            <person name="Pangilinan J."/>
            <person name="Riley R."/>
            <person name="LaButti K."/>
            <person name="Andreopoulos B."/>
            <person name="Lipzen A."/>
            <person name="Chen C."/>
            <person name="Yan M."/>
            <person name="Daum C."/>
            <person name="Ng V."/>
            <person name="Clum A."/>
            <person name="Steindorff A."/>
            <person name="Ohm R.A."/>
            <person name="Martin F."/>
            <person name="Silar P."/>
            <person name="Natvig D.O."/>
            <person name="Lalanne C."/>
            <person name="Gautier V."/>
            <person name="Ament-Velasquez S.L."/>
            <person name="Kruys A."/>
            <person name="Hutchinson M.I."/>
            <person name="Powell A.J."/>
            <person name="Barry K."/>
            <person name="Miller A.N."/>
            <person name="Grigoriev I.V."/>
            <person name="Debuchy R."/>
            <person name="Gladieux P."/>
            <person name="Hiltunen Thoren M."/>
            <person name="Johannesson H."/>
        </authorList>
    </citation>
    <scope>NUCLEOTIDE SEQUENCE [LARGE SCALE GENOMIC DNA]</scope>
    <source>
        <strain evidence="15">CBS 340.73</strain>
    </source>
</reference>
<keyword evidence="5 13" id="KW-0812">Transmembrane</keyword>
<comment type="similarity">
    <text evidence="3 12">Belongs to the fungal cytochrome c oxidase subunit 7a family.</text>
</comment>
<dbReference type="PANTHER" id="PTHR28264">
    <property type="entry name" value="CYTOCHROME C OXIDASE SUBUNIT 7A"/>
    <property type="match status" value="1"/>
</dbReference>
<comment type="caution">
    <text evidence="14">The sequence shown here is derived from an EMBL/GenBank/DDBJ whole genome shotgun (WGS) entry which is preliminary data.</text>
</comment>
<dbReference type="EMBL" id="MU853770">
    <property type="protein sequence ID" value="KAK3942913.1"/>
    <property type="molecule type" value="Genomic_DNA"/>
</dbReference>
<comment type="function">
    <text evidence="12">Component of the cytochrome c oxidase, the last enzyme in the mitochondrial electron transport chain which drives oxidative phosphorylation.</text>
</comment>
<proteinExistence type="inferred from homology"/>
<dbReference type="GO" id="GO:0004129">
    <property type="term" value="F:cytochrome-c oxidase activity"/>
    <property type="evidence" value="ECO:0007669"/>
    <property type="project" value="TreeGrafter"/>
</dbReference>
<dbReference type="AlphaFoldDB" id="A0AAN6NDP7"/>
<accession>A0AAN6NDP7</accession>
<evidence type="ECO:0000256" key="10">
    <source>
        <dbReference type="ARBA" id="ARBA00023136"/>
    </source>
</evidence>
<keyword evidence="8 12" id="KW-0560">Oxidoreductase</keyword>
<comment type="subcellular location">
    <subcellularLocation>
        <location evidence="1">Mitochondrion inner membrane</location>
        <topology evidence="1">Single-pass membrane protein</topology>
    </subcellularLocation>
</comment>
<name>A0AAN6NDP7_9PEZI</name>
<evidence type="ECO:0000256" key="2">
    <source>
        <dbReference type="ARBA" id="ARBA00004673"/>
    </source>
</evidence>
<evidence type="ECO:0000256" key="8">
    <source>
        <dbReference type="ARBA" id="ARBA00023002"/>
    </source>
</evidence>
<evidence type="ECO:0000256" key="4">
    <source>
        <dbReference type="ARBA" id="ARBA00016081"/>
    </source>
</evidence>
<feature type="transmembrane region" description="Helical" evidence="13">
    <location>
        <begin position="17"/>
        <end position="37"/>
    </location>
</feature>
<dbReference type="InterPro" id="IPR014368">
    <property type="entry name" value="Cyt_c_oxidase_su7a_fun"/>
</dbReference>
<keyword evidence="15" id="KW-1185">Reference proteome</keyword>
<evidence type="ECO:0000256" key="1">
    <source>
        <dbReference type="ARBA" id="ARBA00004434"/>
    </source>
</evidence>
<dbReference type="PIRSF" id="PIRSF000283">
    <property type="entry name" value="COX9"/>
    <property type="match status" value="1"/>
</dbReference>
<evidence type="ECO:0000256" key="7">
    <source>
        <dbReference type="ARBA" id="ARBA00022989"/>
    </source>
</evidence>
<evidence type="ECO:0000313" key="15">
    <source>
        <dbReference type="Proteomes" id="UP001303473"/>
    </source>
</evidence>
<dbReference type="Proteomes" id="UP001303473">
    <property type="component" value="Unassembled WGS sequence"/>
</dbReference>
<evidence type="ECO:0000256" key="6">
    <source>
        <dbReference type="ARBA" id="ARBA00022792"/>
    </source>
</evidence>
<keyword evidence="6 12" id="KW-0999">Mitochondrion inner membrane</keyword>
<evidence type="ECO:0000256" key="9">
    <source>
        <dbReference type="ARBA" id="ARBA00023128"/>
    </source>
</evidence>
<sequence length="64" mass="7338">MASTAIKPITGMLRRNLILDIGLALGVGFAFGNAYWYGYHMPRTNKRDNYYKKLEDERAARTQV</sequence>
<dbReference type="CDD" id="cd22888">
    <property type="entry name" value="CcO_VIIa_fungal"/>
    <property type="match status" value="1"/>
</dbReference>
<keyword evidence="9 12" id="KW-0496">Mitochondrion</keyword>